<dbReference type="AlphaFoldDB" id="X1W2F6"/>
<sequence length="40" mass="4284">APLWWRRQAKYQPAKGDAGGILVLAVLNFGCIAGLGKSEQ</sequence>
<accession>X1W2F6</accession>
<organism evidence="2">
    <name type="scientific">marine sediment metagenome</name>
    <dbReference type="NCBI Taxonomy" id="412755"/>
    <lineage>
        <taxon>unclassified sequences</taxon>
        <taxon>metagenomes</taxon>
        <taxon>ecological metagenomes</taxon>
    </lineage>
</organism>
<feature type="non-terminal residue" evidence="2">
    <location>
        <position position="1"/>
    </location>
</feature>
<dbReference type="EMBL" id="BARW01039930">
    <property type="protein sequence ID" value="GAJ23620.1"/>
    <property type="molecule type" value="Genomic_DNA"/>
</dbReference>
<evidence type="ECO:0000313" key="2">
    <source>
        <dbReference type="EMBL" id="GAJ23620.1"/>
    </source>
</evidence>
<name>X1W2F6_9ZZZZ</name>
<reference evidence="2" key="1">
    <citation type="journal article" date="2014" name="Front. Microbiol.">
        <title>High frequency of phylogenetically diverse reductive dehalogenase-homologous genes in deep subseafloor sedimentary metagenomes.</title>
        <authorList>
            <person name="Kawai M."/>
            <person name="Futagami T."/>
            <person name="Toyoda A."/>
            <person name="Takaki Y."/>
            <person name="Nishi S."/>
            <person name="Hori S."/>
            <person name="Arai W."/>
            <person name="Tsubouchi T."/>
            <person name="Morono Y."/>
            <person name="Uchiyama I."/>
            <person name="Ito T."/>
            <person name="Fujiyama A."/>
            <person name="Inagaki F."/>
            <person name="Takami H."/>
        </authorList>
    </citation>
    <scope>NUCLEOTIDE SEQUENCE</scope>
    <source>
        <strain evidence="2">Expedition CK06-06</strain>
    </source>
</reference>
<protein>
    <submittedName>
        <fullName evidence="2">Uncharacterized protein</fullName>
    </submittedName>
</protein>
<keyword evidence="1" id="KW-1133">Transmembrane helix</keyword>
<keyword evidence="1" id="KW-0472">Membrane</keyword>
<proteinExistence type="predicted"/>
<gene>
    <name evidence="2" type="ORF">S12H4_60597</name>
</gene>
<comment type="caution">
    <text evidence="2">The sequence shown here is derived from an EMBL/GenBank/DDBJ whole genome shotgun (WGS) entry which is preliminary data.</text>
</comment>
<keyword evidence="1" id="KW-0812">Transmembrane</keyword>
<evidence type="ECO:0000256" key="1">
    <source>
        <dbReference type="SAM" id="Phobius"/>
    </source>
</evidence>
<feature type="transmembrane region" description="Helical" evidence="1">
    <location>
        <begin position="20"/>
        <end position="36"/>
    </location>
</feature>